<reference evidence="2" key="1">
    <citation type="journal article" date="2019" name="Int. J. Syst. Evol. Microbiol.">
        <title>The Global Catalogue of Microorganisms (GCM) 10K type strain sequencing project: providing services to taxonomists for standard genome sequencing and annotation.</title>
        <authorList>
            <consortium name="The Broad Institute Genomics Platform"/>
            <consortium name="The Broad Institute Genome Sequencing Center for Infectious Disease"/>
            <person name="Wu L."/>
            <person name="Ma J."/>
        </authorList>
    </citation>
    <scope>NUCLEOTIDE SEQUENCE [LARGE SCALE GENOMIC DNA]</scope>
    <source>
        <strain evidence="2">CECT 7806</strain>
    </source>
</reference>
<dbReference type="RefSeq" id="WP_238294027.1">
    <property type="nucleotide sequence ID" value="NZ_BPQS01000093.1"/>
</dbReference>
<name>A0ABT8AZJ5_9HYPH</name>
<dbReference type="Proteomes" id="UP001244297">
    <property type="component" value="Unassembled WGS sequence"/>
</dbReference>
<proteinExistence type="predicted"/>
<organism evidence="1 2">
    <name type="scientific">Methylobacterium longum</name>
    <dbReference type="NCBI Taxonomy" id="767694"/>
    <lineage>
        <taxon>Bacteria</taxon>
        <taxon>Pseudomonadati</taxon>
        <taxon>Pseudomonadota</taxon>
        <taxon>Alphaproteobacteria</taxon>
        <taxon>Hyphomicrobiales</taxon>
        <taxon>Methylobacteriaceae</taxon>
        <taxon>Methylobacterium</taxon>
    </lineage>
</organism>
<protein>
    <submittedName>
        <fullName evidence="1">Uncharacterized protein</fullName>
    </submittedName>
</protein>
<keyword evidence="2" id="KW-1185">Reference proteome</keyword>
<accession>A0ABT8AZJ5</accession>
<evidence type="ECO:0000313" key="2">
    <source>
        <dbReference type="Proteomes" id="UP001244297"/>
    </source>
</evidence>
<dbReference type="EMBL" id="JAUFPT010000130">
    <property type="protein sequence ID" value="MDN3575037.1"/>
    <property type="molecule type" value="Genomic_DNA"/>
</dbReference>
<comment type="caution">
    <text evidence="1">The sequence shown here is derived from an EMBL/GenBank/DDBJ whole genome shotgun (WGS) entry which is preliminary data.</text>
</comment>
<sequence>MSSAGSKIGLRLAQAGYCWGRKGQTEEQKEWHACKPNSIYEDNIGAVAR</sequence>
<evidence type="ECO:0000313" key="1">
    <source>
        <dbReference type="EMBL" id="MDN3575037.1"/>
    </source>
</evidence>
<gene>
    <name evidence="1" type="ORF">QWZ18_31125</name>
</gene>